<dbReference type="Gene3D" id="3.30.457.10">
    <property type="entry name" value="Copper amine oxidase-like, N-terminal domain"/>
    <property type="match status" value="1"/>
</dbReference>
<evidence type="ECO:0000259" key="3">
    <source>
        <dbReference type="Pfam" id="PF09992"/>
    </source>
</evidence>
<evidence type="ECO:0000313" key="4">
    <source>
        <dbReference type="EMBL" id="MFD0871341.1"/>
    </source>
</evidence>
<feature type="domain" description="Copper amine oxidase-like N-terminal" evidence="2">
    <location>
        <begin position="375"/>
        <end position="475"/>
    </location>
</feature>
<evidence type="ECO:0000256" key="1">
    <source>
        <dbReference type="SAM" id="SignalP"/>
    </source>
</evidence>
<dbReference type="RefSeq" id="WP_379290324.1">
    <property type="nucleotide sequence ID" value="NZ_JBHTIU010000078.1"/>
</dbReference>
<comment type="caution">
    <text evidence="4">The sequence shown here is derived from an EMBL/GenBank/DDBJ whole genome shotgun (WGS) entry which is preliminary data.</text>
</comment>
<feature type="chain" id="PRO_5046439960" evidence="1">
    <location>
        <begin position="27"/>
        <end position="483"/>
    </location>
</feature>
<dbReference type="InterPro" id="IPR018711">
    <property type="entry name" value="NAGPA"/>
</dbReference>
<evidence type="ECO:0000313" key="5">
    <source>
        <dbReference type="Proteomes" id="UP001597120"/>
    </source>
</evidence>
<dbReference type="SUPFAM" id="SSF55383">
    <property type="entry name" value="Copper amine oxidase, domain N"/>
    <property type="match status" value="1"/>
</dbReference>
<proteinExistence type="predicted"/>
<dbReference type="PANTHER" id="PTHR40446:SF2">
    <property type="entry name" value="N-ACETYLGLUCOSAMINE-1-PHOSPHODIESTER ALPHA-N-ACETYLGLUCOSAMINIDASE"/>
    <property type="match status" value="1"/>
</dbReference>
<accession>A0ABW3DFH8</accession>
<feature type="domain" description="Phosphodiester glycosidase" evidence="3">
    <location>
        <begin position="193"/>
        <end position="363"/>
    </location>
</feature>
<keyword evidence="5" id="KW-1185">Reference proteome</keyword>
<keyword evidence="1" id="KW-0732">Signal</keyword>
<dbReference type="Pfam" id="PF07833">
    <property type="entry name" value="Cu_amine_oxidN1"/>
    <property type="match status" value="1"/>
</dbReference>
<dbReference type="InterPro" id="IPR012854">
    <property type="entry name" value="Cu_amine_oxidase-like_N"/>
</dbReference>
<name>A0ABW3DFH8_9BACL</name>
<protein>
    <submittedName>
        <fullName evidence="4">Stalk domain-containing protein</fullName>
    </submittedName>
</protein>
<sequence>MKSYRFLLYWALFLICYMVLTNEVQAAEQESVSYSEHKVIYEGKSFTIQYIEVDLKDPGIKVTPLLAEGGIGHVEEFDQMIRRSGAIAAVNGTFFNAYEQDSGIRYPNGLMIADGRAIHSGINQTLAIGLDKKAVIEHWEMSLKAHVFHEGQNIYSFTPWSVNKYFGAEAHDQVNWYSPEFGKQHIDYPGGSKIVIREGKIVEITEDEAQIPENGAVLFIGHAKGNIEYLLPHLQVGVDIQLEAALQRNTNGQSGSSDWLSAIGVGPKLITAGRIDIDPERDGFNDPKITSLAAVRSFVGINHEGKMVMGTTSAATLSQMGHILLDLGLVEAMNMDGGASSALYVNGKFVRPAGRPLSNAWIVQKLEQPQVQIFVNGQYVHDYRGYINGNTTMAPFRGIFERLEADFEWDNETRTLTAWKDNIQLILRPDDQTAYVNGESVSLDSAPVIIDGHIYIPLRFVTEALGATVEWDSELYRASIIVP</sequence>
<dbReference type="PANTHER" id="PTHR40446">
    <property type="entry name" value="N-ACETYLGLUCOSAMINE-1-PHOSPHODIESTER ALPHA-N-ACETYLGLUCOSAMINIDASE"/>
    <property type="match status" value="1"/>
</dbReference>
<dbReference type="EMBL" id="JBHTIU010000078">
    <property type="protein sequence ID" value="MFD0871341.1"/>
    <property type="molecule type" value="Genomic_DNA"/>
</dbReference>
<dbReference type="Proteomes" id="UP001597120">
    <property type="component" value="Unassembled WGS sequence"/>
</dbReference>
<reference evidence="5" key="1">
    <citation type="journal article" date="2019" name="Int. J. Syst. Evol. Microbiol.">
        <title>The Global Catalogue of Microorganisms (GCM) 10K type strain sequencing project: providing services to taxonomists for standard genome sequencing and annotation.</title>
        <authorList>
            <consortium name="The Broad Institute Genomics Platform"/>
            <consortium name="The Broad Institute Genome Sequencing Center for Infectious Disease"/>
            <person name="Wu L."/>
            <person name="Ma J."/>
        </authorList>
    </citation>
    <scope>NUCLEOTIDE SEQUENCE [LARGE SCALE GENOMIC DNA]</scope>
    <source>
        <strain evidence="5">CCUG 57263</strain>
    </source>
</reference>
<dbReference type="InterPro" id="IPR036582">
    <property type="entry name" value="Mao_N_sf"/>
</dbReference>
<evidence type="ECO:0000259" key="2">
    <source>
        <dbReference type="Pfam" id="PF07833"/>
    </source>
</evidence>
<organism evidence="4 5">
    <name type="scientific">Paenibacillus residui</name>
    <dbReference type="NCBI Taxonomy" id="629724"/>
    <lineage>
        <taxon>Bacteria</taxon>
        <taxon>Bacillati</taxon>
        <taxon>Bacillota</taxon>
        <taxon>Bacilli</taxon>
        <taxon>Bacillales</taxon>
        <taxon>Paenibacillaceae</taxon>
        <taxon>Paenibacillus</taxon>
    </lineage>
</organism>
<dbReference type="Pfam" id="PF09992">
    <property type="entry name" value="NAGPA"/>
    <property type="match status" value="1"/>
</dbReference>
<feature type="signal peptide" evidence="1">
    <location>
        <begin position="1"/>
        <end position="26"/>
    </location>
</feature>
<gene>
    <name evidence="4" type="ORF">ACFQ03_19570</name>
</gene>